<protein>
    <recommendedName>
        <fullName evidence="1">DUF2262 domain-containing protein</fullName>
    </recommendedName>
</protein>
<gene>
    <name evidence="2" type="ORF">A3860_07355</name>
</gene>
<proteinExistence type="predicted"/>
<organism evidence="2 3">
    <name type="scientific">Niastella vici</name>
    <dbReference type="NCBI Taxonomy" id="1703345"/>
    <lineage>
        <taxon>Bacteria</taxon>
        <taxon>Pseudomonadati</taxon>
        <taxon>Bacteroidota</taxon>
        <taxon>Chitinophagia</taxon>
        <taxon>Chitinophagales</taxon>
        <taxon>Chitinophagaceae</taxon>
        <taxon>Niastella</taxon>
    </lineage>
</organism>
<dbReference type="EMBL" id="LVYD01000102">
    <property type="protein sequence ID" value="OQP58135.1"/>
    <property type="molecule type" value="Genomic_DNA"/>
</dbReference>
<evidence type="ECO:0000259" key="1">
    <source>
        <dbReference type="Pfam" id="PF10020"/>
    </source>
</evidence>
<dbReference type="OrthoDB" id="1091595at2"/>
<dbReference type="STRING" id="1703345.A3860_07355"/>
<evidence type="ECO:0000313" key="3">
    <source>
        <dbReference type="Proteomes" id="UP000192796"/>
    </source>
</evidence>
<accession>A0A1V9FIF1</accession>
<keyword evidence="3" id="KW-1185">Reference proteome</keyword>
<dbReference type="Pfam" id="PF10020">
    <property type="entry name" value="DUF2262"/>
    <property type="match status" value="1"/>
</dbReference>
<dbReference type="InterPro" id="IPR019260">
    <property type="entry name" value="DUF2262"/>
</dbReference>
<reference evidence="2 3" key="1">
    <citation type="submission" date="2016-03" db="EMBL/GenBank/DDBJ databases">
        <title>Niastella vici sp. nov., isolated from farmland soil.</title>
        <authorList>
            <person name="Chen L."/>
            <person name="Wang D."/>
            <person name="Yang S."/>
            <person name="Wang G."/>
        </authorList>
    </citation>
    <scope>NUCLEOTIDE SEQUENCE [LARGE SCALE GENOMIC DNA]</scope>
    <source>
        <strain evidence="2 3">DJ57</strain>
    </source>
</reference>
<feature type="domain" description="DUF2262" evidence="1">
    <location>
        <begin position="8"/>
        <end position="134"/>
    </location>
</feature>
<evidence type="ECO:0000313" key="2">
    <source>
        <dbReference type="EMBL" id="OQP58135.1"/>
    </source>
</evidence>
<sequence length="166" mass="19459">MSSYTLPHFGEIDLSNLDEYYDVEIEMNGKEVDLDLNFEKKTVDPARLDIVKKFLEKLPEFDQKNKKYIVEDFEGEDNDTVATYVEHHLEELDEDELGEIIDFKNEAVEPEKQFIDALHLTRVGFYPDGDDQFAIFDYSIGRELTDYLVVIFTDENGELEYMTMES</sequence>
<dbReference type="Proteomes" id="UP000192796">
    <property type="component" value="Unassembled WGS sequence"/>
</dbReference>
<dbReference type="AlphaFoldDB" id="A0A1V9FIF1"/>
<dbReference type="RefSeq" id="WP_081155281.1">
    <property type="nucleotide sequence ID" value="NZ_LVYD01000102.1"/>
</dbReference>
<name>A0A1V9FIF1_9BACT</name>
<comment type="caution">
    <text evidence="2">The sequence shown here is derived from an EMBL/GenBank/DDBJ whole genome shotgun (WGS) entry which is preliminary data.</text>
</comment>